<proteinExistence type="predicted"/>
<organism evidence="4 5">
    <name type="scientific">Bugula neritina</name>
    <name type="common">Brown bryozoan</name>
    <name type="synonym">Sertularia neritina</name>
    <dbReference type="NCBI Taxonomy" id="10212"/>
    <lineage>
        <taxon>Eukaryota</taxon>
        <taxon>Metazoa</taxon>
        <taxon>Spiralia</taxon>
        <taxon>Lophotrochozoa</taxon>
        <taxon>Bryozoa</taxon>
        <taxon>Gymnolaemata</taxon>
        <taxon>Cheilostomatida</taxon>
        <taxon>Flustrina</taxon>
        <taxon>Buguloidea</taxon>
        <taxon>Bugulidae</taxon>
        <taxon>Bugula</taxon>
    </lineage>
</organism>
<feature type="coiled-coil region" evidence="1">
    <location>
        <begin position="84"/>
        <end position="156"/>
    </location>
</feature>
<evidence type="ECO:0000256" key="2">
    <source>
        <dbReference type="SAM" id="MobiDB-lite"/>
    </source>
</evidence>
<keyword evidence="1" id="KW-0175">Coiled coil</keyword>
<evidence type="ECO:0000313" key="4">
    <source>
        <dbReference type="EMBL" id="KAF6035088.1"/>
    </source>
</evidence>
<accession>A0A7J7KBV7</accession>
<feature type="signal peptide" evidence="3">
    <location>
        <begin position="1"/>
        <end position="23"/>
    </location>
</feature>
<gene>
    <name evidence="4" type="ORF">EB796_006605</name>
</gene>
<dbReference type="Proteomes" id="UP000593567">
    <property type="component" value="Unassembled WGS sequence"/>
</dbReference>
<feature type="region of interest" description="Disordered" evidence="2">
    <location>
        <begin position="183"/>
        <end position="202"/>
    </location>
</feature>
<feature type="compositionally biased region" description="Polar residues" evidence="2">
    <location>
        <begin position="193"/>
        <end position="202"/>
    </location>
</feature>
<dbReference type="AlphaFoldDB" id="A0A7J7KBV7"/>
<sequence>MGLYNFLPILFTVLFVNLSLSLAAPVSDFECSGTLVECLYQKLRSASTTATPAINAEDMKRMLNRHGKRTEPLLPTADSSAGEVGTQEATLEGLLQQLKEVKEKLKKVQDDLSLVDALVTSATTAKDDNSEKDSALRKIKDDIDSILAEMNRQSTEVLTTTEMATTPTQTDRLHLLSRKLAELDQRGQREQETTTPLPNSSTETLDNIVYRMEGQVEALTDIVNKLIVVNKLAYVDLKQRIDTISIQPR</sequence>
<evidence type="ECO:0000313" key="5">
    <source>
        <dbReference type="Proteomes" id="UP000593567"/>
    </source>
</evidence>
<dbReference type="EMBL" id="VXIV02000940">
    <property type="protein sequence ID" value="KAF6035088.1"/>
    <property type="molecule type" value="Genomic_DNA"/>
</dbReference>
<feature type="compositionally biased region" description="Basic and acidic residues" evidence="2">
    <location>
        <begin position="183"/>
        <end position="192"/>
    </location>
</feature>
<name>A0A7J7KBV7_BUGNE</name>
<keyword evidence="3" id="KW-0732">Signal</keyword>
<reference evidence="4" key="1">
    <citation type="submission" date="2020-06" db="EMBL/GenBank/DDBJ databases">
        <title>Draft genome of Bugula neritina, a colonial animal packing powerful symbionts and potential medicines.</title>
        <authorList>
            <person name="Rayko M."/>
        </authorList>
    </citation>
    <scope>NUCLEOTIDE SEQUENCE [LARGE SCALE GENOMIC DNA]</scope>
    <source>
        <strain evidence="4">Kwan_BN1</strain>
    </source>
</reference>
<keyword evidence="5" id="KW-1185">Reference proteome</keyword>
<evidence type="ECO:0000256" key="3">
    <source>
        <dbReference type="SAM" id="SignalP"/>
    </source>
</evidence>
<protein>
    <submittedName>
        <fullName evidence="4">Uncharacterized protein</fullName>
    </submittedName>
</protein>
<comment type="caution">
    <text evidence="4">The sequence shown here is derived from an EMBL/GenBank/DDBJ whole genome shotgun (WGS) entry which is preliminary data.</text>
</comment>
<evidence type="ECO:0000256" key="1">
    <source>
        <dbReference type="SAM" id="Coils"/>
    </source>
</evidence>
<feature type="chain" id="PRO_5029532651" evidence="3">
    <location>
        <begin position="24"/>
        <end position="249"/>
    </location>
</feature>